<protein>
    <recommendedName>
        <fullName evidence="4">Secreted protein with PEP-CTERM sorting signal</fullName>
    </recommendedName>
</protein>
<dbReference type="RefSeq" id="WP_161716438.1">
    <property type="nucleotide sequence ID" value="NZ_JAAAPO010000001.1"/>
</dbReference>
<proteinExistence type="predicted"/>
<organism evidence="2 3">
    <name type="scientific">Novosphingobium ovatum</name>
    <dbReference type="NCBI Taxonomy" id="1908523"/>
    <lineage>
        <taxon>Bacteria</taxon>
        <taxon>Pseudomonadati</taxon>
        <taxon>Pseudomonadota</taxon>
        <taxon>Alphaproteobacteria</taxon>
        <taxon>Sphingomonadales</taxon>
        <taxon>Sphingomonadaceae</taxon>
        <taxon>Novosphingobium</taxon>
    </lineage>
</organism>
<comment type="caution">
    <text evidence="2">The sequence shown here is derived from an EMBL/GenBank/DDBJ whole genome shotgun (WGS) entry which is preliminary data.</text>
</comment>
<sequence length="62" mass="6419">MRTFLNLSAGLLLSVMLAQPVLAQTGGPITGTSDLSLMALGLAGLMLGHIGGQSRKRIQPED</sequence>
<name>A0ABW9X9E0_9SPHN</name>
<evidence type="ECO:0000313" key="2">
    <source>
        <dbReference type="EMBL" id="NBC35149.1"/>
    </source>
</evidence>
<feature type="signal peptide" evidence="1">
    <location>
        <begin position="1"/>
        <end position="23"/>
    </location>
</feature>
<feature type="chain" id="PRO_5047229120" description="Secreted protein with PEP-CTERM sorting signal" evidence="1">
    <location>
        <begin position="24"/>
        <end position="62"/>
    </location>
</feature>
<evidence type="ECO:0008006" key="4">
    <source>
        <dbReference type="Google" id="ProtNLM"/>
    </source>
</evidence>
<evidence type="ECO:0000256" key="1">
    <source>
        <dbReference type="SAM" id="SignalP"/>
    </source>
</evidence>
<keyword evidence="3" id="KW-1185">Reference proteome</keyword>
<accession>A0ABW9X9E0</accession>
<keyword evidence="1" id="KW-0732">Signal</keyword>
<reference evidence="3" key="1">
    <citation type="submission" date="2020-01" db="EMBL/GenBank/DDBJ databases">
        <title>Sphingomonas sp. strain CSW-10.</title>
        <authorList>
            <person name="Chen W.-M."/>
        </authorList>
    </citation>
    <scope>NUCLEOTIDE SEQUENCE [LARGE SCALE GENOMIC DNA]</scope>
    <source>
        <strain evidence="3">FSY-8</strain>
    </source>
</reference>
<dbReference type="Proteomes" id="UP000753724">
    <property type="component" value="Unassembled WGS sequence"/>
</dbReference>
<evidence type="ECO:0000313" key="3">
    <source>
        <dbReference type="Proteomes" id="UP000753724"/>
    </source>
</evidence>
<gene>
    <name evidence="2" type="ORF">GTZ99_01090</name>
</gene>
<dbReference type="EMBL" id="JAAAPO010000001">
    <property type="protein sequence ID" value="NBC35149.1"/>
    <property type="molecule type" value="Genomic_DNA"/>
</dbReference>